<evidence type="ECO:0000256" key="7">
    <source>
        <dbReference type="ARBA" id="ARBA00022801"/>
    </source>
</evidence>
<dbReference type="RefSeq" id="WP_167075021.1">
    <property type="nucleotide sequence ID" value="NZ_VVIW01000002.1"/>
</dbReference>
<dbReference type="Gene3D" id="3.40.50.880">
    <property type="match status" value="1"/>
</dbReference>
<reference evidence="9 10" key="1">
    <citation type="submission" date="2019-09" db="EMBL/GenBank/DDBJ databases">
        <title>Taxonomy of Antarctic Massilia spp.: description of Massilia rubra sp. nov., Massilia aquatica sp. nov., Massilia mucilaginosa sp. nov., Massilia frigida sp. nov. isolated from streams, lakes and regoliths.</title>
        <authorList>
            <person name="Holochova P."/>
            <person name="Sedlacek I."/>
            <person name="Kralova S."/>
            <person name="Maslanova I."/>
            <person name="Busse H.-J."/>
            <person name="Stankova E."/>
            <person name="Vrbovska V."/>
            <person name="Kovarovic V."/>
            <person name="Bartak M."/>
            <person name="Svec P."/>
            <person name="Pantucek R."/>
        </authorList>
    </citation>
    <scope>NUCLEOTIDE SEQUENCE [LARGE SCALE GENOMIC DNA]</scope>
    <source>
        <strain evidence="9 10">CCM 8693</strain>
    </source>
</reference>
<keyword evidence="9" id="KW-0121">Carboxypeptidase</keyword>
<dbReference type="NCBIfam" id="TIGR02069">
    <property type="entry name" value="cyanophycinase"/>
    <property type="match status" value="1"/>
</dbReference>
<dbReference type="InterPro" id="IPR005320">
    <property type="entry name" value="Peptidase_S51"/>
</dbReference>
<dbReference type="Pfam" id="PF03575">
    <property type="entry name" value="Peptidase_S51"/>
    <property type="match status" value="1"/>
</dbReference>
<name>A0ABX0M2X8_9BURK</name>
<evidence type="ECO:0000256" key="6">
    <source>
        <dbReference type="ARBA" id="ARBA00022670"/>
    </source>
</evidence>
<dbReference type="InterPro" id="IPR011811">
    <property type="entry name" value="Peptidase_S51_cyanophycinase"/>
</dbReference>
<accession>A0ABX0M2X8</accession>
<dbReference type="GO" id="GO:0004180">
    <property type="term" value="F:carboxypeptidase activity"/>
    <property type="evidence" value="ECO:0007669"/>
    <property type="project" value="UniProtKB-KW"/>
</dbReference>
<keyword evidence="7 9" id="KW-0378">Hydrolase</keyword>
<dbReference type="InterPro" id="IPR029062">
    <property type="entry name" value="Class_I_gatase-like"/>
</dbReference>
<dbReference type="GO" id="GO:0008241">
    <property type="term" value="F:peptidyl-dipeptidase activity"/>
    <property type="evidence" value="ECO:0007669"/>
    <property type="project" value="UniProtKB-EC"/>
</dbReference>
<evidence type="ECO:0000313" key="10">
    <source>
        <dbReference type="Proteomes" id="UP000819052"/>
    </source>
</evidence>
<keyword evidence="8" id="KW-0720">Serine protease</keyword>
<comment type="caution">
    <text evidence="9">The sequence shown here is derived from an EMBL/GenBank/DDBJ whole genome shotgun (WGS) entry which is preliminary data.</text>
</comment>
<sequence length="289" mass="30855">MDKSRAAAAQGHLLIVGGSEDREHDMRVLTRFVDLCGGADQPIAVMTAASAIGDEVFAMYRAAFAELNVTRLSHVHLDSPKEAASEKLLARIREAKGIFMTGGDQKRLLQMTGGTPVHSEIAAAYARGACIAGTSAGASAMSRFMLAEGKAELEPEKGAIRLGAGLGLVERIVFDQHFAQRKRLPRLLSIIAERPDLYGIGLDEDTALLISPGRGIEVIGDGAVTLVDGLNMISNIDTLDHGEVPRLIDVRLHLLPAGTCFDADADADAGRDTRIPPTFQDFFDAITQP</sequence>
<evidence type="ECO:0000256" key="5">
    <source>
        <dbReference type="ARBA" id="ARBA00015719"/>
    </source>
</evidence>
<protein>
    <recommendedName>
        <fullName evidence="5">Cyanophycinase</fullName>
        <ecNumber evidence="4">3.4.15.6</ecNumber>
    </recommendedName>
</protein>
<evidence type="ECO:0000256" key="3">
    <source>
        <dbReference type="ARBA" id="ARBA00006534"/>
    </source>
</evidence>
<dbReference type="EMBL" id="VVIW01000002">
    <property type="protein sequence ID" value="NHZ39378.1"/>
    <property type="molecule type" value="Genomic_DNA"/>
</dbReference>
<evidence type="ECO:0000313" key="9">
    <source>
        <dbReference type="EMBL" id="NHZ39378.1"/>
    </source>
</evidence>
<comment type="function">
    <text evidence="2">Exopeptidase that catalyzes the hydrolytic cleavage of multi-L-arginyl-poly-L-aspartic acid (cyanophycin; a water-insoluble reserve polymer) into aspartate-arginine dipeptides.</text>
</comment>
<keyword evidence="10" id="KW-1185">Reference proteome</keyword>
<evidence type="ECO:0000256" key="8">
    <source>
        <dbReference type="ARBA" id="ARBA00022825"/>
    </source>
</evidence>
<dbReference type="SUPFAM" id="SSF52317">
    <property type="entry name" value="Class I glutamine amidotransferase-like"/>
    <property type="match status" value="1"/>
</dbReference>
<proteinExistence type="inferred from homology"/>
<gene>
    <name evidence="9" type="ORF">F1609_04240</name>
</gene>
<dbReference type="CDD" id="cd03145">
    <property type="entry name" value="GAT1_cyanophycinase"/>
    <property type="match status" value="1"/>
</dbReference>
<comment type="similarity">
    <text evidence="3">Belongs to the peptidase S51 family.</text>
</comment>
<evidence type="ECO:0000256" key="1">
    <source>
        <dbReference type="ARBA" id="ARBA00001092"/>
    </source>
</evidence>
<keyword evidence="6" id="KW-0645">Protease</keyword>
<dbReference type="PANTHER" id="PTHR36175">
    <property type="entry name" value="CYANOPHYCINASE"/>
    <property type="match status" value="1"/>
</dbReference>
<organism evidence="9 10">
    <name type="scientific">Massilia aquatica</name>
    <dbReference type="NCBI Taxonomy" id="2609000"/>
    <lineage>
        <taxon>Bacteria</taxon>
        <taxon>Pseudomonadati</taxon>
        <taxon>Pseudomonadota</taxon>
        <taxon>Betaproteobacteria</taxon>
        <taxon>Burkholderiales</taxon>
        <taxon>Oxalobacteraceae</taxon>
        <taxon>Telluria group</taxon>
        <taxon>Massilia</taxon>
    </lineage>
</organism>
<dbReference type="PIRSF" id="PIRSF032067">
    <property type="entry name" value="Cyanophycinase"/>
    <property type="match status" value="1"/>
</dbReference>
<comment type="catalytic activity">
    <reaction evidence="1">
        <text>[L-4-(L-arginin-2-N-yl)aspartate](n) + H2O = [L-4-(L-arginin-2-N-yl)aspartate](n-1) + L-4-(L-arginin-2-N-yl)aspartate</text>
        <dbReference type="Rhea" id="RHEA:12845"/>
        <dbReference type="Rhea" id="RHEA-COMP:13728"/>
        <dbReference type="Rhea" id="RHEA-COMP:13734"/>
        <dbReference type="ChEBI" id="CHEBI:15377"/>
        <dbReference type="ChEBI" id="CHEBI:137986"/>
        <dbReference type="ChEBI" id="CHEBI:137991"/>
        <dbReference type="EC" id="3.4.15.6"/>
    </reaction>
</comment>
<dbReference type="PANTHER" id="PTHR36175:SF1">
    <property type="entry name" value="CYANOPHYCINASE"/>
    <property type="match status" value="1"/>
</dbReference>
<dbReference type="EC" id="3.4.15.6" evidence="4"/>
<dbReference type="Proteomes" id="UP000819052">
    <property type="component" value="Unassembled WGS sequence"/>
</dbReference>
<evidence type="ECO:0000256" key="4">
    <source>
        <dbReference type="ARBA" id="ARBA00013115"/>
    </source>
</evidence>
<evidence type="ECO:0000256" key="2">
    <source>
        <dbReference type="ARBA" id="ARBA00002039"/>
    </source>
</evidence>